<evidence type="ECO:0000313" key="1">
    <source>
        <dbReference type="EMBL" id="TXG57944.1"/>
    </source>
</evidence>
<reference evidence="2" key="1">
    <citation type="journal article" date="2019" name="Gigascience">
        <title>De novo genome assembly of the endangered Acer yangbiense, a plant species with extremely small populations endemic to Yunnan Province, China.</title>
        <authorList>
            <person name="Yang J."/>
            <person name="Wariss H.M."/>
            <person name="Tao L."/>
            <person name="Zhang R."/>
            <person name="Yun Q."/>
            <person name="Hollingsworth P."/>
            <person name="Dao Z."/>
            <person name="Luo G."/>
            <person name="Guo H."/>
            <person name="Ma Y."/>
            <person name="Sun W."/>
        </authorList>
    </citation>
    <scope>NUCLEOTIDE SEQUENCE [LARGE SCALE GENOMIC DNA]</scope>
    <source>
        <strain evidence="2">cv. Malutang</strain>
    </source>
</reference>
<dbReference type="OrthoDB" id="1104789at2759"/>
<organism evidence="1 2">
    <name type="scientific">Acer yangbiense</name>
    <dbReference type="NCBI Taxonomy" id="1000413"/>
    <lineage>
        <taxon>Eukaryota</taxon>
        <taxon>Viridiplantae</taxon>
        <taxon>Streptophyta</taxon>
        <taxon>Embryophyta</taxon>
        <taxon>Tracheophyta</taxon>
        <taxon>Spermatophyta</taxon>
        <taxon>Magnoliopsida</taxon>
        <taxon>eudicotyledons</taxon>
        <taxon>Gunneridae</taxon>
        <taxon>Pentapetalae</taxon>
        <taxon>rosids</taxon>
        <taxon>malvids</taxon>
        <taxon>Sapindales</taxon>
        <taxon>Sapindaceae</taxon>
        <taxon>Hippocastanoideae</taxon>
        <taxon>Acereae</taxon>
        <taxon>Acer</taxon>
    </lineage>
</organism>
<dbReference type="PANTHER" id="PTHR33450">
    <property type="entry name" value="EMB|CAB67623.1-RELATED"/>
    <property type="match status" value="1"/>
</dbReference>
<gene>
    <name evidence="1" type="ORF">EZV62_015773</name>
</gene>
<dbReference type="EMBL" id="VAHF01000007">
    <property type="protein sequence ID" value="TXG57944.1"/>
    <property type="molecule type" value="Genomic_DNA"/>
</dbReference>
<protein>
    <recommendedName>
        <fullName evidence="3">DUF761 domain-containing protein</fullName>
    </recommendedName>
</protein>
<accession>A0A5C7HM47</accession>
<keyword evidence="2" id="KW-1185">Reference proteome</keyword>
<dbReference type="PANTHER" id="PTHR33450:SF4">
    <property type="entry name" value="OS04G0665666 PROTEIN"/>
    <property type="match status" value="1"/>
</dbReference>
<comment type="caution">
    <text evidence="1">The sequence shown here is derived from an EMBL/GenBank/DDBJ whole genome shotgun (WGS) entry which is preliminary data.</text>
</comment>
<dbReference type="Pfam" id="PF05553">
    <property type="entry name" value="DUF761"/>
    <property type="match status" value="1"/>
</dbReference>
<sequence>MVSPSHLKALQPLQAFSTSSPSSSSTLSYMKIKTLIQTFILSHVYRVIRAVSKAKSIMIQIMREYVQPIDHFILSPTKMMTRKKKAKKKIFFGSFRLHYNWCSSHVMPVPAPVLDHHLYYDSTWNSVISTEEDDMGESQLSGYLHWLEEKVRDNNNNNSASDEQANANEIDRLADIFIANSHEKFRLEKQESYRRFQEMLARSM</sequence>
<name>A0A5C7HM47_9ROSI</name>
<dbReference type="Proteomes" id="UP000323000">
    <property type="component" value="Chromosome 7"/>
</dbReference>
<proteinExistence type="predicted"/>
<evidence type="ECO:0000313" key="2">
    <source>
        <dbReference type="Proteomes" id="UP000323000"/>
    </source>
</evidence>
<evidence type="ECO:0008006" key="3">
    <source>
        <dbReference type="Google" id="ProtNLM"/>
    </source>
</evidence>
<dbReference type="InterPro" id="IPR008480">
    <property type="entry name" value="DUF761_pln"/>
</dbReference>
<dbReference type="AlphaFoldDB" id="A0A5C7HM47"/>